<comment type="caution">
    <text evidence="3">The sequence shown here is derived from an EMBL/GenBank/DDBJ whole genome shotgun (WGS) entry which is preliminary data.</text>
</comment>
<comment type="similarity">
    <text evidence="1">Belongs to the small GTPase superfamily. Rab family.</text>
</comment>
<evidence type="ECO:0000313" key="4">
    <source>
        <dbReference type="Proteomes" id="UP001211065"/>
    </source>
</evidence>
<dbReference type="InterPro" id="IPR027417">
    <property type="entry name" value="P-loop_NTPase"/>
</dbReference>
<dbReference type="InterPro" id="IPR005225">
    <property type="entry name" value="Small_GTP-bd"/>
</dbReference>
<dbReference type="InterPro" id="IPR001806">
    <property type="entry name" value="Small_GTPase"/>
</dbReference>
<organism evidence="3 4">
    <name type="scientific">Clydaea vesicula</name>
    <dbReference type="NCBI Taxonomy" id="447962"/>
    <lineage>
        <taxon>Eukaryota</taxon>
        <taxon>Fungi</taxon>
        <taxon>Fungi incertae sedis</taxon>
        <taxon>Chytridiomycota</taxon>
        <taxon>Chytridiomycota incertae sedis</taxon>
        <taxon>Chytridiomycetes</taxon>
        <taxon>Lobulomycetales</taxon>
        <taxon>Lobulomycetaceae</taxon>
        <taxon>Clydaea</taxon>
    </lineage>
</organism>
<feature type="compositionally biased region" description="Low complexity" evidence="2">
    <location>
        <begin position="196"/>
        <end position="216"/>
    </location>
</feature>
<dbReference type="GO" id="GO:0003924">
    <property type="term" value="F:GTPase activity"/>
    <property type="evidence" value="ECO:0007669"/>
    <property type="project" value="InterPro"/>
</dbReference>
<accession>A0AAD5Y3I7</accession>
<dbReference type="PRINTS" id="PR00449">
    <property type="entry name" value="RASTRNSFRMNG"/>
</dbReference>
<dbReference type="PROSITE" id="PS51419">
    <property type="entry name" value="RAB"/>
    <property type="match status" value="1"/>
</dbReference>
<dbReference type="Pfam" id="PF00071">
    <property type="entry name" value="Ras"/>
    <property type="match status" value="2"/>
</dbReference>
<keyword evidence="4" id="KW-1185">Reference proteome</keyword>
<name>A0AAD5Y3I7_9FUNG</name>
<dbReference type="PANTHER" id="PTHR47979">
    <property type="entry name" value="DRAB11-RELATED"/>
    <property type="match status" value="1"/>
</dbReference>
<reference evidence="3" key="1">
    <citation type="submission" date="2020-05" db="EMBL/GenBank/DDBJ databases">
        <title>Phylogenomic resolution of chytrid fungi.</title>
        <authorList>
            <person name="Stajich J.E."/>
            <person name="Amses K."/>
            <person name="Simmons R."/>
            <person name="Seto K."/>
            <person name="Myers J."/>
            <person name="Bonds A."/>
            <person name="Quandt C.A."/>
            <person name="Barry K."/>
            <person name="Liu P."/>
            <person name="Grigoriev I."/>
            <person name="Longcore J.E."/>
            <person name="James T.Y."/>
        </authorList>
    </citation>
    <scope>NUCLEOTIDE SEQUENCE</scope>
    <source>
        <strain evidence="3">JEL0476</strain>
    </source>
</reference>
<dbReference type="AlphaFoldDB" id="A0AAD5Y3I7"/>
<sequence length="444" mass="49880">MTTFQRDSAIQMNPDDANEIVVKNLDTKSLITIPVFSKRTTSANSIKEEEDDVSTLTNSSFEQDESDCNLLKVPVYKPRSSSLEKPTVQETMVKIMVLGTSGVGKSQIFNQLTKSKFNPYSQPTAGIDFSSYSIKIEAEKIIKAQIIDTSGLEAFRSVTQQYWGLAHGAIVVYDITNADSFTDVKRWVRDFRAKHSPNSVKSNPSSPNPFTSRSTTPTPPSPLPNSSSNSPAKKKPDPIIMIIGNKCDLLEEREVRTEDAQAYALVNDFLFMETSASENLNVVMAFNILISQVYYNVVTGGTARTHNRSDVGFDTKNLNHLLQPPPFDRTRDRRRSYDQVLVNQAKNLLGTFSNLMSYLDENSTEDQSDIVDGDSFGVPININERKKANPDFSKLELAEVEEEEEEIIKQDRIKAFEANFKSQQPLSHTLARSKTMQVRKSRYI</sequence>
<dbReference type="NCBIfam" id="TIGR00231">
    <property type="entry name" value="small_GTP"/>
    <property type="match status" value="1"/>
</dbReference>
<evidence type="ECO:0000313" key="3">
    <source>
        <dbReference type="EMBL" id="KAJ3226723.1"/>
    </source>
</evidence>
<dbReference type="SMART" id="SM00173">
    <property type="entry name" value="RAS"/>
    <property type="match status" value="1"/>
</dbReference>
<feature type="region of interest" description="Disordered" evidence="2">
    <location>
        <begin position="195"/>
        <end position="237"/>
    </location>
</feature>
<evidence type="ECO:0000256" key="2">
    <source>
        <dbReference type="SAM" id="MobiDB-lite"/>
    </source>
</evidence>
<dbReference type="EMBL" id="JADGJW010000030">
    <property type="protein sequence ID" value="KAJ3226723.1"/>
    <property type="molecule type" value="Genomic_DNA"/>
</dbReference>
<dbReference type="SMART" id="SM00175">
    <property type="entry name" value="RAB"/>
    <property type="match status" value="1"/>
</dbReference>
<gene>
    <name evidence="3" type="ORF">HK099_004333</name>
</gene>
<dbReference type="InterPro" id="IPR050209">
    <property type="entry name" value="Rab_GTPases_membrane_traffic"/>
</dbReference>
<protein>
    <submittedName>
        <fullName evidence="3">Uncharacterized protein</fullName>
    </submittedName>
</protein>
<dbReference type="FunFam" id="3.40.50.300:FF:001447">
    <property type="entry name" value="Ras-related protein Rab-1B"/>
    <property type="match status" value="1"/>
</dbReference>
<dbReference type="Gene3D" id="3.40.50.300">
    <property type="entry name" value="P-loop containing nucleotide triphosphate hydrolases"/>
    <property type="match status" value="1"/>
</dbReference>
<evidence type="ECO:0000256" key="1">
    <source>
        <dbReference type="ARBA" id="ARBA00006270"/>
    </source>
</evidence>
<dbReference type="GO" id="GO:0005525">
    <property type="term" value="F:GTP binding"/>
    <property type="evidence" value="ECO:0007669"/>
    <property type="project" value="InterPro"/>
</dbReference>
<dbReference type="Proteomes" id="UP001211065">
    <property type="component" value="Unassembled WGS sequence"/>
</dbReference>
<proteinExistence type="inferred from homology"/>
<dbReference type="PROSITE" id="PS51421">
    <property type="entry name" value="RAS"/>
    <property type="match status" value="1"/>
</dbReference>
<dbReference type="SUPFAM" id="SSF52540">
    <property type="entry name" value="P-loop containing nucleoside triphosphate hydrolases"/>
    <property type="match status" value="1"/>
</dbReference>